<evidence type="ECO:0000256" key="4">
    <source>
        <dbReference type="ARBA" id="ARBA00023136"/>
    </source>
</evidence>
<dbReference type="Gene3D" id="1.25.40.390">
    <property type="match status" value="1"/>
</dbReference>
<dbReference type="Pfam" id="PF14322">
    <property type="entry name" value="SusD-like_3"/>
    <property type="match status" value="1"/>
</dbReference>
<dbReference type="GO" id="GO:0009279">
    <property type="term" value="C:cell outer membrane"/>
    <property type="evidence" value="ECO:0007669"/>
    <property type="project" value="UniProtKB-SubCell"/>
</dbReference>
<keyword evidence="6" id="KW-1133">Transmembrane helix</keyword>
<feature type="domain" description="RagB/SusD" evidence="7">
    <location>
        <begin position="377"/>
        <end position="562"/>
    </location>
</feature>
<dbReference type="AlphaFoldDB" id="A0AAE3LKS7"/>
<evidence type="ECO:0000259" key="7">
    <source>
        <dbReference type="Pfam" id="PF07980"/>
    </source>
</evidence>
<evidence type="ECO:0000313" key="10">
    <source>
        <dbReference type="Proteomes" id="UP001209317"/>
    </source>
</evidence>
<accession>A0AAE3LKS7</accession>
<evidence type="ECO:0000256" key="6">
    <source>
        <dbReference type="SAM" id="Phobius"/>
    </source>
</evidence>
<sequence length="562" mass="63017">MKPSIKNNSHTATYISYPHCWDKTGVQKNIRMHLVYLFILILIGSSILSCNKILNKEPISFASPEANYATGAQLLQALAGVYDVLGRQREQLYANKLFNQLGACTDEGFYARNNQVVGPMVYNFDFTDADIDQTWQTLYIGIERANNLIYYINTPKSMNPAERNAILGEAKFLRGYYYFLLVSSFGDVPLKLNPTTITGAASENVPRSPAKEVYAQVLKDMTEAEAICYPATTFNHSSRVSQTTVQGILARVCLTMAGYPLLDKAKYKDALQWATKVKQSGIHALNPSYSQIFINQAQDIYDIKEAMWEADFIGNDQSTTQEQGRVGNTNGIQYTAANFADTGYSYAFINVTRKLYELYNQGDLRRDWAIAPYGYSGTNRVNKGSLIYDRNCGKWRRSYEKLTPKSKNNTGINFPILRYADVLLMLAEADNQLNNGPTANAYAAFNEVRRRAYGFPVNIPNAVSDLRAGLSANDFQQEIIDERSRELCFEALRRQDLIRWGIWTQTMSALANQMNTHLAGNASWKYASLGATNAASSPKFLLYPIPASEFSVNKAATQNPGY</sequence>
<dbReference type="InterPro" id="IPR011990">
    <property type="entry name" value="TPR-like_helical_dom_sf"/>
</dbReference>
<dbReference type="Pfam" id="PF07980">
    <property type="entry name" value="SusD_RagB"/>
    <property type="match status" value="1"/>
</dbReference>
<organism evidence="9 10">
    <name type="scientific">Haoranjiania flava</name>
    <dbReference type="NCBI Taxonomy" id="1856322"/>
    <lineage>
        <taxon>Bacteria</taxon>
        <taxon>Pseudomonadati</taxon>
        <taxon>Bacteroidota</taxon>
        <taxon>Chitinophagia</taxon>
        <taxon>Chitinophagales</taxon>
        <taxon>Chitinophagaceae</taxon>
        <taxon>Haoranjiania</taxon>
    </lineage>
</organism>
<protein>
    <submittedName>
        <fullName evidence="9">RagB/SusD family nutrient uptake outer membrane protein</fullName>
    </submittedName>
</protein>
<evidence type="ECO:0000256" key="5">
    <source>
        <dbReference type="ARBA" id="ARBA00023237"/>
    </source>
</evidence>
<dbReference type="EMBL" id="JAOTPL010000011">
    <property type="protein sequence ID" value="MCU7694649.1"/>
    <property type="molecule type" value="Genomic_DNA"/>
</dbReference>
<comment type="caution">
    <text evidence="9">The sequence shown here is derived from an EMBL/GenBank/DDBJ whole genome shotgun (WGS) entry which is preliminary data.</text>
</comment>
<keyword evidence="6" id="KW-0812">Transmembrane</keyword>
<comment type="subcellular location">
    <subcellularLocation>
        <location evidence="1">Cell outer membrane</location>
    </subcellularLocation>
</comment>
<evidence type="ECO:0000256" key="1">
    <source>
        <dbReference type="ARBA" id="ARBA00004442"/>
    </source>
</evidence>
<name>A0AAE3LKS7_9BACT</name>
<proteinExistence type="inferred from homology"/>
<evidence type="ECO:0000256" key="3">
    <source>
        <dbReference type="ARBA" id="ARBA00022729"/>
    </source>
</evidence>
<feature type="transmembrane region" description="Helical" evidence="6">
    <location>
        <begin position="34"/>
        <end position="54"/>
    </location>
</feature>
<dbReference type="Proteomes" id="UP001209317">
    <property type="component" value="Unassembled WGS sequence"/>
</dbReference>
<gene>
    <name evidence="9" type="ORF">OD355_08995</name>
</gene>
<keyword evidence="5" id="KW-0998">Cell outer membrane</keyword>
<keyword evidence="10" id="KW-1185">Reference proteome</keyword>
<keyword evidence="4 6" id="KW-0472">Membrane</keyword>
<evidence type="ECO:0000256" key="2">
    <source>
        <dbReference type="ARBA" id="ARBA00006275"/>
    </source>
</evidence>
<dbReference type="InterPro" id="IPR033985">
    <property type="entry name" value="SusD-like_N"/>
</dbReference>
<evidence type="ECO:0000259" key="8">
    <source>
        <dbReference type="Pfam" id="PF14322"/>
    </source>
</evidence>
<keyword evidence="3" id="KW-0732">Signal</keyword>
<dbReference type="InterPro" id="IPR012944">
    <property type="entry name" value="SusD_RagB_dom"/>
</dbReference>
<comment type="similarity">
    <text evidence="2">Belongs to the SusD family.</text>
</comment>
<dbReference type="SUPFAM" id="SSF48452">
    <property type="entry name" value="TPR-like"/>
    <property type="match status" value="1"/>
</dbReference>
<reference evidence="9" key="1">
    <citation type="submission" date="2022-10" db="EMBL/GenBank/DDBJ databases">
        <authorList>
            <person name="Kim H.S."/>
            <person name="Kim J.-S."/>
            <person name="Suh M.K."/>
            <person name="Eom M.K."/>
            <person name="Lee J.-S."/>
        </authorList>
    </citation>
    <scope>NUCLEOTIDE SEQUENCE</scope>
    <source>
        <strain evidence="9">LIP-5</strain>
    </source>
</reference>
<dbReference type="CDD" id="cd08977">
    <property type="entry name" value="SusD"/>
    <property type="match status" value="1"/>
</dbReference>
<evidence type="ECO:0000313" key="9">
    <source>
        <dbReference type="EMBL" id="MCU7694649.1"/>
    </source>
</evidence>
<feature type="domain" description="SusD-like N-terminal" evidence="8">
    <location>
        <begin position="113"/>
        <end position="254"/>
    </location>
</feature>
<dbReference type="RefSeq" id="WP_263038134.1">
    <property type="nucleotide sequence ID" value="NZ_JAOTPL010000011.1"/>
</dbReference>